<feature type="compositionally biased region" description="Basic and acidic residues" evidence="1">
    <location>
        <begin position="1"/>
        <end position="16"/>
    </location>
</feature>
<dbReference type="RefSeq" id="WP_089829531.1">
    <property type="nucleotide sequence ID" value="NZ_BJWI01000002.1"/>
</dbReference>
<evidence type="ECO:0000313" key="5">
    <source>
        <dbReference type="Proteomes" id="UP000321547"/>
    </source>
</evidence>
<reference evidence="3 4" key="1">
    <citation type="submission" date="2016-10" db="EMBL/GenBank/DDBJ databases">
        <authorList>
            <person name="de Groot N.N."/>
        </authorList>
    </citation>
    <scope>NUCLEOTIDE SEQUENCE [LARGE SCALE GENOMIC DNA]</scope>
    <source>
        <strain evidence="3 4">DSM 17073</strain>
    </source>
</reference>
<accession>A0A1I5LE88</accession>
<feature type="region of interest" description="Disordered" evidence="1">
    <location>
        <begin position="1"/>
        <end position="30"/>
    </location>
</feature>
<dbReference type="AlphaFoldDB" id="A0A1I5LE88"/>
<evidence type="ECO:0000256" key="1">
    <source>
        <dbReference type="SAM" id="MobiDB-lite"/>
    </source>
</evidence>
<evidence type="ECO:0000313" key="2">
    <source>
        <dbReference type="EMBL" id="GEM00886.1"/>
    </source>
</evidence>
<dbReference type="OrthoDB" id="2974442at2"/>
<dbReference type="EMBL" id="BJWI01000002">
    <property type="protein sequence ID" value="GEM00886.1"/>
    <property type="molecule type" value="Genomic_DNA"/>
</dbReference>
<keyword evidence="5" id="KW-1185">Reference proteome</keyword>
<protein>
    <submittedName>
        <fullName evidence="3">Uncharacterized protein</fullName>
    </submittedName>
</protein>
<organism evidence="3 4">
    <name type="scientific">Halolactibacillus halophilus</name>
    <dbReference type="NCBI Taxonomy" id="306540"/>
    <lineage>
        <taxon>Bacteria</taxon>
        <taxon>Bacillati</taxon>
        <taxon>Bacillota</taxon>
        <taxon>Bacilli</taxon>
        <taxon>Bacillales</taxon>
        <taxon>Bacillaceae</taxon>
        <taxon>Halolactibacillus</taxon>
    </lineage>
</organism>
<reference evidence="2 5" key="2">
    <citation type="submission" date="2019-07" db="EMBL/GenBank/DDBJ databases">
        <title>Whole genome shotgun sequence of Halolactibacillus halophilus NBRC 100868.</title>
        <authorList>
            <person name="Hosoyama A."/>
            <person name="Uohara A."/>
            <person name="Ohji S."/>
            <person name="Ichikawa N."/>
        </authorList>
    </citation>
    <scope>NUCLEOTIDE SEQUENCE [LARGE SCALE GENOMIC DNA]</scope>
    <source>
        <strain evidence="2 5">NBRC 100868</strain>
    </source>
</reference>
<proteinExistence type="predicted"/>
<evidence type="ECO:0000313" key="3">
    <source>
        <dbReference type="EMBL" id="SFO95031.1"/>
    </source>
</evidence>
<gene>
    <name evidence="2" type="ORF">HHA03_04180</name>
    <name evidence="3" type="ORF">SAMN05421839_1026</name>
</gene>
<name>A0A1I5LE88_9BACI</name>
<dbReference type="Proteomes" id="UP000321547">
    <property type="component" value="Unassembled WGS sequence"/>
</dbReference>
<evidence type="ECO:0000313" key="4">
    <source>
        <dbReference type="Proteomes" id="UP000242243"/>
    </source>
</evidence>
<dbReference type="Proteomes" id="UP000242243">
    <property type="component" value="Unassembled WGS sequence"/>
</dbReference>
<sequence length="60" mass="7305">MNDESERKALIKKDQEFSTLPRPNYEKMTNDQIRKRTEIMEQTFKVLFSETDDEEDDNYL</sequence>
<dbReference type="EMBL" id="FOXC01000002">
    <property type="protein sequence ID" value="SFO95031.1"/>
    <property type="molecule type" value="Genomic_DNA"/>
</dbReference>